<feature type="compositionally biased region" description="Basic and acidic residues" evidence="5">
    <location>
        <begin position="747"/>
        <end position="762"/>
    </location>
</feature>
<dbReference type="InterPro" id="IPR040000">
    <property type="entry name" value="NOP9"/>
</dbReference>
<sequence>MSTDVQKKKAKRGKRGGKRAKERGLAEENRPLTAENGIAEETGEQEVSERPPIEIPTETSTTEGQLPGKKKTRRGRRGKAAVEAEATGVNAVGIGSGRTDAEQAAWENWESDKPSKPALQNQPFFGHLSPDEQMYFLTLEPRLDSPFETAEDQTLFVQAMYRELDGKELIVASSPECSMVLEKLLKLSDDFRLRIFFDRLNGRFGDLFRHQFGSHVIQALLGIAADVIERECQGESNVDLDEVDPELVKELPTMVDLVLALCEQGEGHWAEWMVDPYASHLVRTVLCVLAGKGEIDLRSKKSKKYNEEHNNVNLARTQGRPTTKPKKQRVVPESFGEMLRQISQDIVSSLSGPELRNYAQDPVANPVIQLLLSFPHASEPLITALLNIPDASTSTLSHDDFIESLIKSQVGSHLFEKLLATSPPHLFHQLYITYFRGKLQELSSWPLPVETTIRWSQDAVASHLLETLLITPTLNTKAKRKLIRGWLGSFAPMACNKYGSHVVDKCWAVADLALKEKMAEELVKSFDRLRNDHFGRFVARNCKLENFKRRREEWVERLAGVEKKKDMFGEFFDDADKQGKRVVASEQGPVDGTEGESKEVEDPLWTTHIFDEGMAALGFANRTAESLRKGTDDNVKKDKKKKKKVSSAVKDFENVEKMALDDEQDDVTMEETSTDVTKESRDEIENLFKKTKKRKRGEVVSDVVDDEAVENDEDQNIPVLKTVERDLAGVLDAISATKRKKSKSKKAGADEKGEKKKRKFEG</sequence>
<dbReference type="GO" id="GO:0030686">
    <property type="term" value="C:90S preribosome"/>
    <property type="evidence" value="ECO:0007669"/>
    <property type="project" value="TreeGrafter"/>
</dbReference>
<dbReference type="PANTHER" id="PTHR13102">
    <property type="entry name" value="NUCLEOLAR PROTEIN 9"/>
    <property type="match status" value="1"/>
</dbReference>
<name>A0A0L0H7Y5_SPIPD</name>
<gene>
    <name evidence="6" type="ORF">SPPG_07093</name>
</gene>
<dbReference type="SMART" id="SM00025">
    <property type="entry name" value="Pumilio"/>
    <property type="match status" value="4"/>
</dbReference>
<evidence type="ECO:0000256" key="1">
    <source>
        <dbReference type="ARBA" id="ARBA00016427"/>
    </source>
</evidence>
<keyword evidence="7" id="KW-1185">Reference proteome</keyword>
<dbReference type="GO" id="GO:0000480">
    <property type="term" value="P:endonucleolytic cleavage in 5'-ETS of tricistronic rRNA transcript (SSU-rRNA, 5.8S rRNA, LSU-rRNA)"/>
    <property type="evidence" value="ECO:0007669"/>
    <property type="project" value="TreeGrafter"/>
</dbReference>
<dbReference type="Gene3D" id="1.25.10.10">
    <property type="entry name" value="Leucine-rich Repeat Variant"/>
    <property type="match status" value="2"/>
</dbReference>
<feature type="compositionally biased region" description="Basic residues" evidence="5">
    <location>
        <begin position="68"/>
        <end position="79"/>
    </location>
</feature>
<dbReference type="GO" id="GO:0000472">
    <property type="term" value="P:endonucleolytic cleavage to generate mature 5'-end of SSU-rRNA from (SSU-rRNA, 5.8S rRNA, LSU-rRNA)"/>
    <property type="evidence" value="ECO:0007669"/>
    <property type="project" value="TreeGrafter"/>
</dbReference>
<evidence type="ECO:0000313" key="7">
    <source>
        <dbReference type="Proteomes" id="UP000053201"/>
    </source>
</evidence>
<keyword evidence="2" id="KW-0677">Repeat</keyword>
<feature type="region of interest" description="Disordered" evidence="5">
    <location>
        <begin position="733"/>
        <end position="762"/>
    </location>
</feature>
<proteinExistence type="predicted"/>
<feature type="compositionally biased region" description="Acidic residues" evidence="5">
    <location>
        <begin position="661"/>
        <end position="673"/>
    </location>
</feature>
<organism evidence="6 7">
    <name type="scientific">Spizellomyces punctatus (strain DAOM BR117)</name>
    <dbReference type="NCBI Taxonomy" id="645134"/>
    <lineage>
        <taxon>Eukaryota</taxon>
        <taxon>Fungi</taxon>
        <taxon>Fungi incertae sedis</taxon>
        <taxon>Chytridiomycota</taxon>
        <taxon>Chytridiomycota incertae sedis</taxon>
        <taxon>Chytridiomycetes</taxon>
        <taxon>Spizellomycetales</taxon>
        <taxon>Spizellomycetaceae</taxon>
        <taxon>Spizellomyces</taxon>
    </lineage>
</organism>
<dbReference type="OMA" id="ARRAVCY"/>
<dbReference type="STRING" id="645134.A0A0L0H7Y5"/>
<accession>A0A0L0H7Y5</accession>
<dbReference type="SUPFAM" id="SSF48371">
    <property type="entry name" value="ARM repeat"/>
    <property type="match status" value="1"/>
</dbReference>
<reference evidence="6 7" key="1">
    <citation type="submission" date="2009-08" db="EMBL/GenBank/DDBJ databases">
        <title>The Genome Sequence of Spizellomyces punctatus strain DAOM BR117.</title>
        <authorList>
            <consortium name="The Broad Institute Genome Sequencing Platform"/>
            <person name="Russ C."/>
            <person name="Cuomo C."/>
            <person name="Shea T."/>
            <person name="Young S.K."/>
            <person name="Zeng Q."/>
            <person name="Koehrsen M."/>
            <person name="Haas B."/>
            <person name="Borodovsky M."/>
            <person name="Guigo R."/>
            <person name="Alvarado L."/>
            <person name="Berlin A."/>
            <person name="Bochicchio J."/>
            <person name="Borenstein D."/>
            <person name="Chapman S."/>
            <person name="Chen Z."/>
            <person name="Engels R."/>
            <person name="Freedman E."/>
            <person name="Gellesch M."/>
            <person name="Goldberg J."/>
            <person name="Griggs A."/>
            <person name="Gujja S."/>
            <person name="Heiman D."/>
            <person name="Hepburn T."/>
            <person name="Howarth C."/>
            <person name="Jen D."/>
            <person name="Larson L."/>
            <person name="Lewis B."/>
            <person name="Mehta T."/>
            <person name="Park D."/>
            <person name="Pearson M."/>
            <person name="Roberts A."/>
            <person name="Saif S."/>
            <person name="Shenoy N."/>
            <person name="Sisk P."/>
            <person name="Stolte C."/>
            <person name="Sykes S."/>
            <person name="Thomson T."/>
            <person name="Walk T."/>
            <person name="White J."/>
            <person name="Yandava C."/>
            <person name="Burger G."/>
            <person name="Gray M.W."/>
            <person name="Holland P.W.H."/>
            <person name="King N."/>
            <person name="Lang F.B.F."/>
            <person name="Roger A.J."/>
            <person name="Ruiz-Trillo I."/>
            <person name="Lander E."/>
            <person name="Nusbaum C."/>
        </authorList>
    </citation>
    <scope>NUCLEOTIDE SEQUENCE [LARGE SCALE GENOMIC DNA]</scope>
    <source>
        <strain evidence="6 7">DAOM BR117</strain>
    </source>
</reference>
<dbReference type="Proteomes" id="UP000053201">
    <property type="component" value="Unassembled WGS sequence"/>
</dbReference>
<feature type="compositionally biased region" description="Basic residues" evidence="5">
    <location>
        <begin position="8"/>
        <end position="21"/>
    </location>
</feature>
<dbReference type="InParanoid" id="A0A0L0H7Y5"/>
<dbReference type="FunCoup" id="A0A0L0H7Y5">
    <property type="interactions" value="498"/>
</dbReference>
<dbReference type="AlphaFoldDB" id="A0A0L0H7Y5"/>
<dbReference type="InterPro" id="IPR016024">
    <property type="entry name" value="ARM-type_fold"/>
</dbReference>
<evidence type="ECO:0000256" key="4">
    <source>
        <dbReference type="ARBA" id="ARBA00031929"/>
    </source>
</evidence>
<dbReference type="Pfam" id="PF22493">
    <property type="entry name" value="PUF_NOP9"/>
    <property type="match status" value="2"/>
</dbReference>
<dbReference type="EMBL" id="KQ257463">
    <property type="protein sequence ID" value="KNC97625.1"/>
    <property type="molecule type" value="Genomic_DNA"/>
</dbReference>
<feature type="region of interest" description="Disordered" evidence="5">
    <location>
        <begin position="661"/>
        <end position="680"/>
    </location>
</feature>
<dbReference type="RefSeq" id="XP_016605665.1">
    <property type="nucleotide sequence ID" value="XM_016755274.1"/>
</dbReference>
<dbReference type="GO" id="GO:0005730">
    <property type="term" value="C:nucleolus"/>
    <property type="evidence" value="ECO:0007669"/>
    <property type="project" value="TreeGrafter"/>
</dbReference>
<dbReference type="OrthoDB" id="392571at2759"/>
<dbReference type="GO" id="GO:0000447">
    <property type="term" value="P:endonucleolytic cleavage in ITS1 to separate SSU-rRNA from 5.8S rRNA and LSU-rRNA from tricistronic rRNA transcript (SSU-rRNA, 5.8S rRNA, LSU-rRNA)"/>
    <property type="evidence" value="ECO:0007669"/>
    <property type="project" value="TreeGrafter"/>
</dbReference>
<dbReference type="PANTHER" id="PTHR13102:SF0">
    <property type="entry name" value="NUCLEOLAR PROTEIN 9"/>
    <property type="match status" value="1"/>
</dbReference>
<feature type="compositionally biased region" description="Basic residues" evidence="5">
    <location>
        <begin position="737"/>
        <end position="746"/>
    </location>
</feature>
<dbReference type="eggNOG" id="KOG2188">
    <property type="taxonomic scope" value="Eukaryota"/>
</dbReference>
<protein>
    <recommendedName>
        <fullName evidence="1">Nucleolar protein 9</fullName>
    </recommendedName>
    <alternativeName>
        <fullName evidence="3 4">Pumilio domain-containing protein NOP9</fullName>
    </alternativeName>
</protein>
<dbReference type="InterPro" id="IPR011989">
    <property type="entry name" value="ARM-like"/>
</dbReference>
<dbReference type="InterPro" id="IPR001313">
    <property type="entry name" value="Pumilio_RNA-bd_rpt"/>
</dbReference>
<evidence type="ECO:0000313" key="6">
    <source>
        <dbReference type="EMBL" id="KNC97625.1"/>
    </source>
</evidence>
<dbReference type="VEuPathDB" id="FungiDB:SPPG_07093"/>
<dbReference type="GeneID" id="27690341"/>
<evidence type="ECO:0000256" key="2">
    <source>
        <dbReference type="ARBA" id="ARBA00022737"/>
    </source>
</evidence>
<evidence type="ECO:0000256" key="5">
    <source>
        <dbReference type="SAM" id="MobiDB-lite"/>
    </source>
</evidence>
<feature type="region of interest" description="Disordered" evidence="5">
    <location>
        <begin position="1"/>
        <end position="119"/>
    </location>
</feature>
<dbReference type="GO" id="GO:0030688">
    <property type="term" value="C:preribosome, small subunit precursor"/>
    <property type="evidence" value="ECO:0007669"/>
    <property type="project" value="TreeGrafter"/>
</dbReference>
<dbReference type="GO" id="GO:0000056">
    <property type="term" value="P:ribosomal small subunit export from nucleus"/>
    <property type="evidence" value="ECO:0007669"/>
    <property type="project" value="TreeGrafter"/>
</dbReference>
<evidence type="ECO:0000256" key="3">
    <source>
        <dbReference type="ARBA" id="ARBA00030932"/>
    </source>
</evidence>
<dbReference type="GO" id="GO:0003723">
    <property type="term" value="F:RNA binding"/>
    <property type="evidence" value="ECO:0007669"/>
    <property type="project" value="InterPro"/>
</dbReference>